<dbReference type="SUPFAM" id="SSF53335">
    <property type="entry name" value="S-adenosyl-L-methionine-dependent methyltransferases"/>
    <property type="match status" value="1"/>
</dbReference>
<dbReference type="OrthoDB" id="3342809at2759"/>
<dbReference type="Gene3D" id="2.20.25.110">
    <property type="entry name" value="S-adenosyl-L-methionine-dependent methyltransferases"/>
    <property type="match status" value="1"/>
</dbReference>
<reference evidence="2" key="1">
    <citation type="submission" date="2021-08" db="EMBL/GenBank/DDBJ databases">
        <title>WGS assembly of Ceratopteris richardii.</title>
        <authorList>
            <person name="Marchant D.B."/>
            <person name="Chen G."/>
            <person name="Jenkins J."/>
            <person name="Shu S."/>
            <person name="Leebens-Mack J."/>
            <person name="Grimwood J."/>
            <person name="Schmutz J."/>
            <person name="Soltis P."/>
            <person name="Soltis D."/>
            <person name="Chen Z.-H."/>
        </authorList>
    </citation>
    <scope>NUCLEOTIDE SEQUENCE</scope>
    <source>
        <strain evidence="2">Whitten #5841</strain>
        <tissue evidence="2">Leaf</tissue>
    </source>
</reference>
<organism evidence="2 3">
    <name type="scientific">Ceratopteris richardii</name>
    <name type="common">Triangle waterfern</name>
    <dbReference type="NCBI Taxonomy" id="49495"/>
    <lineage>
        <taxon>Eukaryota</taxon>
        <taxon>Viridiplantae</taxon>
        <taxon>Streptophyta</taxon>
        <taxon>Embryophyta</taxon>
        <taxon>Tracheophyta</taxon>
        <taxon>Polypodiopsida</taxon>
        <taxon>Polypodiidae</taxon>
        <taxon>Polypodiales</taxon>
        <taxon>Pteridineae</taxon>
        <taxon>Pteridaceae</taxon>
        <taxon>Parkerioideae</taxon>
        <taxon>Ceratopteris</taxon>
    </lineage>
</organism>
<dbReference type="AlphaFoldDB" id="A0A8T2R9Q1"/>
<dbReference type="EMBL" id="CM035433">
    <property type="protein sequence ID" value="KAH7293152.1"/>
    <property type="molecule type" value="Genomic_DNA"/>
</dbReference>
<dbReference type="InterPro" id="IPR029063">
    <property type="entry name" value="SAM-dependent_MTases_sf"/>
</dbReference>
<keyword evidence="3" id="KW-1185">Reference proteome</keyword>
<name>A0A8T2R9Q1_CERRI</name>
<sequence length="420" mass="47719">MGRGKHKPQRIGRGWRQQSQKDDEGDGIGDVLPSSAFDISLSPSPDAKSFSLGEKEEARDDAHYLSQGPSKYQLYQDSVQSPKGDISYLQKFFLQYIGGRSPMHLREDFCSTALICAEWLKGGIHRVATGLDLDLEALTWGLSNNFTKVGGSACTRVCLLHGDVLKPLSSAKLVSLSTDAKLNETKNKDLECNPSFKVDEGHDDIDALCTNLNGSDLADSSAKFLNEKCSKEDLIYEPAECHSEFDGKRLWPAIDVACAFNYSCCCLHDRADLLLYFKYVRSSLSEKGGIFSMDLYGGVSSEGPLKLYRHFHDFTYIWEQDTFDIISRMTKISLHFRLKNNRMIRHAFTYNWRLWSLPEVHDCLKEAGFDSVHFWIRRMPSQEEIEGYEDEWDDKYVESTEYCQGNSWNAYIVGVAHPRI</sequence>
<protein>
    <recommendedName>
        <fullName evidence="4">S-adenosyl-L-methionine-dependent methyltransferase superfamily protein</fullName>
    </recommendedName>
</protein>
<accession>A0A8T2R9Q1</accession>
<dbReference type="PANTHER" id="PTHR37211:SF1">
    <property type="entry name" value="EXPRESSED PROTEIN"/>
    <property type="match status" value="1"/>
</dbReference>
<dbReference type="Proteomes" id="UP000825935">
    <property type="component" value="Chromosome 28"/>
</dbReference>
<evidence type="ECO:0000313" key="2">
    <source>
        <dbReference type="EMBL" id="KAH7293152.1"/>
    </source>
</evidence>
<feature type="region of interest" description="Disordered" evidence="1">
    <location>
        <begin position="1"/>
        <end position="53"/>
    </location>
</feature>
<dbReference type="PANTHER" id="PTHR37211">
    <property type="entry name" value="EXPRESSED PROTEIN"/>
    <property type="match status" value="1"/>
</dbReference>
<comment type="caution">
    <text evidence="2">The sequence shown here is derived from an EMBL/GenBank/DDBJ whole genome shotgun (WGS) entry which is preliminary data.</text>
</comment>
<evidence type="ECO:0000313" key="3">
    <source>
        <dbReference type="Proteomes" id="UP000825935"/>
    </source>
</evidence>
<evidence type="ECO:0000256" key="1">
    <source>
        <dbReference type="SAM" id="MobiDB-lite"/>
    </source>
</evidence>
<evidence type="ECO:0008006" key="4">
    <source>
        <dbReference type="Google" id="ProtNLM"/>
    </source>
</evidence>
<dbReference type="OMA" id="TYDWRLW"/>
<feature type="compositionally biased region" description="Basic residues" evidence="1">
    <location>
        <begin position="1"/>
        <end position="10"/>
    </location>
</feature>
<proteinExistence type="predicted"/>
<dbReference type="Gene3D" id="3.40.50.150">
    <property type="entry name" value="Vaccinia Virus protein VP39"/>
    <property type="match status" value="1"/>
</dbReference>
<gene>
    <name evidence="2" type="ORF">KP509_28G014100</name>
</gene>